<evidence type="ECO:0000313" key="2">
    <source>
        <dbReference type="Proteomes" id="UP000580051"/>
    </source>
</evidence>
<evidence type="ECO:0000313" key="1">
    <source>
        <dbReference type="EMBL" id="GFP21956.1"/>
    </source>
</evidence>
<protein>
    <submittedName>
        <fullName evidence="1">Uncharacterized protein</fullName>
    </submittedName>
</protein>
<organism evidence="1 2">
    <name type="scientific">Candidatus Hakubella thermalkaliphila</name>
    <dbReference type="NCBI Taxonomy" id="2754717"/>
    <lineage>
        <taxon>Bacteria</taxon>
        <taxon>Bacillati</taxon>
        <taxon>Actinomycetota</taxon>
        <taxon>Actinomycetota incertae sedis</taxon>
        <taxon>Candidatus Hakubellales</taxon>
        <taxon>Candidatus Hakubellaceae</taxon>
        <taxon>Candidatus Hakubella</taxon>
    </lineage>
</organism>
<accession>A0A6V8NTZ3</accession>
<dbReference type="EMBL" id="BLRV01000152">
    <property type="protein sequence ID" value="GFP21956.1"/>
    <property type="molecule type" value="Genomic_DNA"/>
</dbReference>
<reference evidence="1 2" key="1">
    <citation type="journal article" date="2020" name="Front. Microbiol.">
        <title>Single-cell genomics of novel Actinobacteria with the Wood-Ljungdahl pathway discovered in a serpentinizing system.</title>
        <authorList>
            <person name="Merino N."/>
            <person name="Kawai M."/>
            <person name="Boyd E.S."/>
            <person name="Colman D.R."/>
            <person name="McGlynn S.E."/>
            <person name="Nealson K.H."/>
            <person name="Kurokawa K."/>
            <person name="Hongoh Y."/>
        </authorList>
    </citation>
    <scope>NUCLEOTIDE SEQUENCE [LARGE SCALE GENOMIC DNA]</scope>
    <source>
        <strain evidence="1 2">S06</strain>
    </source>
</reference>
<name>A0A6V8NTZ3_9ACTN</name>
<dbReference type="AlphaFoldDB" id="A0A6V8NTZ3"/>
<dbReference type="Proteomes" id="UP000580051">
    <property type="component" value="Unassembled WGS sequence"/>
</dbReference>
<gene>
    <name evidence="1" type="ORF">HKBW3S06_01182</name>
</gene>
<comment type="caution">
    <text evidence="1">The sequence shown here is derived from an EMBL/GenBank/DDBJ whole genome shotgun (WGS) entry which is preliminary data.</text>
</comment>
<dbReference type="RefSeq" id="WP_176227028.1">
    <property type="nucleotide sequence ID" value="NZ_BLRV01000152.1"/>
</dbReference>
<sequence>MLELGGKIEEHLHFLNPEERDTRKALITLLRREYRRKLAHYENLDQSFQKKYGVSFE</sequence>
<proteinExistence type="predicted"/>